<feature type="domain" description="Sulfatase N-terminal" evidence="12">
    <location>
        <begin position="253"/>
        <end position="539"/>
    </location>
</feature>
<keyword evidence="5 11" id="KW-0812">Transmembrane</keyword>
<evidence type="ECO:0000256" key="3">
    <source>
        <dbReference type="ARBA" id="ARBA00009983"/>
    </source>
</evidence>
<comment type="similarity">
    <text evidence="3">Belongs to the LTA synthase family.</text>
</comment>
<protein>
    <submittedName>
        <fullName evidence="13">Phosphoglycerol transferase MdoB</fullName>
    </submittedName>
</protein>
<dbReference type="OrthoDB" id="5901192at2"/>
<dbReference type="PANTHER" id="PTHR47371:SF3">
    <property type="entry name" value="PHOSPHOGLYCEROL TRANSFERASE I"/>
    <property type="match status" value="1"/>
</dbReference>
<evidence type="ECO:0000256" key="5">
    <source>
        <dbReference type="ARBA" id="ARBA00022692"/>
    </source>
</evidence>
<dbReference type="InterPro" id="IPR017850">
    <property type="entry name" value="Alkaline_phosphatase_core_sf"/>
</dbReference>
<dbReference type="STRING" id="1121298.SAMN05444401_3720"/>
<dbReference type="InterPro" id="IPR012160">
    <property type="entry name" value="LtaS-like"/>
</dbReference>
<feature type="transmembrane region" description="Helical" evidence="11">
    <location>
        <begin position="150"/>
        <end position="170"/>
    </location>
</feature>
<keyword evidence="9" id="KW-0464">Manganese</keyword>
<dbReference type="GO" id="GO:0016740">
    <property type="term" value="F:transferase activity"/>
    <property type="evidence" value="ECO:0007669"/>
    <property type="project" value="UniProtKB-KW"/>
</dbReference>
<evidence type="ECO:0000256" key="1">
    <source>
        <dbReference type="ARBA" id="ARBA00004651"/>
    </source>
</evidence>
<dbReference type="CDD" id="cd16015">
    <property type="entry name" value="LTA_synthase"/>
    <property type="match status" value="1"/>
</dbReference>
<feature type="binding site" evidence="10">
    <location>
        <position position="477"/>
    </location>
    <ligand>
        <name>Mn(2+)</name>
        <dbReference type="ChEBI" id="CHEBI:29035"/>
    </ligand>
</feature>
<dbReference type="PIRSF" id="PIRSF005091">
    <property type="entry name" value="Mmb_sulf_HI1246"/>
    <property type="match status" value="1"/>
</dbReference>
<dbReference type="GO" id="GO:0046872">
    <property type="term" value="F:metal ion binding"/>
    <property type="evidence" value="ECO:0007669"/>
    <property type="project" value="UniProtKB-KW"/>
</dbReference>
<evidence type="ECO:0000256" key="6">
    <source>
        <dbReference type="ARBA" id="ARBA00022989"/>
    </source>
</evidence>
<feature type="transmembrane region" description="Helical" evidence="11">
    <location>
        <begin position="70"/>
        <end position="91"/>
    </location>
</feature>
<gene>
    <name evidence="13" type="ORF">SAMN05444401_3720</name>
</gene>
<name>A0A1M6LNP9_9CLOT</name>
<feature type="transmembrane region" description="Helical" evidence="11">
    <location>
        <begin position="121"/>
        <end position="138"/>
    </location>
</feature>
<keyword evidence="4" id="KW-1003">Cell membrane</keyword>
<dbReference type="InterPro" id="IPR000917">
    <property type="entry name" value="Sulfatase_N"/>
</dbReference>
<keyword evidence="14" id="KW-1185">Reference proteome</keyword>
<evidence type="ECO:0000256" key="2">
    <source>
        <dbReference type="ARBA" id="ARBA00004936"/>
    </source>
</evidence>
<feature type="active site" evidence="8">
    <location>
        <position position="303"/>
    </location>
</feature>
<feature type="binding site" evidence="10">
    <location>
        <position position="261"/>
    </location>
    <ligand>
        <name>Mn(2+)</name>
        <dbReference type="ChEBI" id="CHEBI:29035"/>
    </ligand>
</feature>
<dbReference type="Proteomes" id="UP000184080">
    <property type="component" value="Unassembled WGS sequence"/>
</dbReference>
<comment type="subcellular location">
    <subcellularLocation>
        <location evidence="1">Cell membrane</location>
        <topology evidence="1">Multi-pass membrane protein</topology>
    </subcellularLocation>
</comment>
<dbReference type="Gene3D" id="3.40.720.10">
    <property type="entry name" value="Alkaline Phosphatase, subunit A"/>
    <property type="match status" value="1"/>
</dbReference>
<feature type="binding site" evidence="9">
    <location>
        <position position="417"/>
    </location>
    <ligand>
        <name>substrate</name>
    </ligand>
</feature>
<evidence type="ECO:0000256" key="7">
    <source>
        <dbReference type="ARBA" id="ARBA00023136"/>
    </source>
</evidence>
<evidence type="ECO:0000256" key="4">
    <source>
        <dbReference type="ARBA" id="ARBA00022475"/>
    </source>
</evidence>
<dbReference type="GO" id="GO:0005886">
    <property type="term" value="C:plasma membrane"/>
    <property type="evidence" value="ECO:0007669"/>
    <property type="project" value="UniProtKB-SubCell"/>
</dbReference>
<feature type="transmembrane region" description="Helical" evidence="11">
    <location>
        <begin position="12"/>
        <end position="32"/>
    </location>
</feature>
<dbReference type="PANTHER" id="PTHR47371">
    <property type="entry name" value="LIPOTEICHOIC ACID SYNTHASE"/>
    <property type="match status" value="1"/>
</dbReference>
<dbReference type="SUPFAM" id="SSF53649">
    <property type="entry name" value="Alkaline phosphatase-like"/>
    <property type="match status" value="1"/>
</dbReference>
<dbReference type="EMBL" id="FQZO01000007">
    <property type="protein sequence ID" value="SHJ72773.1"/>
    <property type="molecule type" value="Genomic_DNA"/>
</dbReference>
<organism evidence="13 14">
    <name type="scientific">Clostridium amylolyticum</name>
    <dbReference type="NCBI Taxonomy" id="1121298"/>
    <lineage>
        <taxon>Bacteria</taxon>
        <taxon>Bacillati</taxon>
        <taxon>Bacillota</taxon>
        <taxon>Clostridia</taxon>
        <taxon>Eubacteriales</taxon>
        <taxon>Clostridiaceae</taxon>
        <taxon>Clostridium</taxon>
    </lineage>
</organism>
<keyword evidence="13" id="KW-0808">Transferase</keyword>
<feature type="binding site" evidence="10">
    <location>
        <position position="478"/>
    </location>
    <ligand>
        <name>Mn(2+)</name>
        <dbReference type="ChEBI" id="CHEBI:29035"/>
    </ligand>
</feature>
<sequence length="600" mass="69002">MKKTSKELMLIIKIFVLMHLKSIIFTSIISSNTGKSFYATSFDIYGLVPHLAILGILIFPAFLFEHKNSFKYLIIINTLYSILLIADMWVYRGSGYLLELKYIFFKEAFNSLGGKMFNPNIIDLLFLIDILIFIFIYFKQGNKLKFHRSIKISFLGIIMCLGIVFGWHYLFDTKKIAGNNVRFVQKDWQASWSTSSKVAYRSPLGHHVYEIYETINKVRPEIDEKDIKDIDEWLNWNNENLPNNEYYALAKNKNVVFLQIESLENFVVNQEAYGQEITPNLNKIIKDGLYFNNIYEQNNAGNSIDMDMMAGSGVLPLGDSITFLTHPEVKYKSLPRLLEKEGYTTVLSHAERSGDWNFTQAAKMALGFEQIWDIEQYKIDEYVGFGLSDRSLYNQFAPKLSKLEKPFFATVCTLASHGPFDIKKDYRKLNLPKELDENKMGGYFQSIHYADEQIGHFLKLLEEEGLINDTIVVIYGDHGGIHKYYEDDVAAVDMPGEWWQENKRQVPFIVYGKGIPSKNITTTGGHIDIMPTVAYLLGVDTENVQMGRNLLNTKRDASVIKGGTVVGNPTEEEKRKLEKAYDISDKIIKNNYYVNTKKVN</sequence>
<dbReference type="RefSeq" id="WP_073010252.1">
    <property type="nucleotide sequence ID" value="NZ_FQZO01000007.1"/>
</dbReference>
<evidence type="ECO:0000313" key="13">
    <source>
        <dbReference type="EMBL" id="SHJ72773.1"/>
    </source>
</evidence>
<dbReference type="AlphaFoldDB" id="A0A1M6LNP9"/>
<evidence type="ECO:0000313" key="14">
    <source>
        <dbReference type="Proteomes" id="UP000184080"/>
    </source>
</evidence>
<keyword evidence="9" id="KW-0479">Metal-binding</keyword>
<evidence type="ECO:0000256" key="10">
    <source>
        <dbReference type="PIRSR" id="PIRSR005091-3"/>
    </source>
</evidence>
<evidence type="ECO:0000256" key="8">
    <source>
        <dbReference type="PIRSR" id="PIRSR005091-1"/>
    </source>
</evidence>
<dbReference type="InterPro" id="IPR050448">
    <property type="entry name" value="OpgB/LTA_synthase_biosynth"/>
</dbReference>
<dbReference type="Gene3D" id="3.30.1120.170">
    <property type="match status" value="1"/>
</dbReference>
<keyword evidence="6 11" id="KW-1133">Transmembrane helix</keyword>
<evidence type="ECO:0000259" key="12">
    <source>
        <dbReference type="Pfam" id="PF00884"/>
    </source>
</evidence>
<reference evidence="13 14" key="1">
    <citation type="submission" date="2016-11" db="EMBL/GenBank/DDBJ databases">
        <authorList>
            <person name="Jaros S."/>
            <person name="Januszkiewicz K."/>
            <person name="Wedrychowicz H."/>
        </authorList>
    </citation>
    <scope>NUCLEOTIDE SEQUENCE [LARGE SCALE GENOMIC DNA]</scope>
    <source>
        <strain evidence="13 14">DSM 21864</strain>
    </source>
</reference>
<keyword evidence="7 11" id="KW-0472">Membrane</keyword>
<accession>A0A1M6LNP9</accession>
<evidence type="ECO:0000256" key="11">
    <source>
        <dbReference type="SAM" id="Phobius"/>
    </source>
</evidence>
<comment type="pathway">
    <text evidence="2">Cell wall biogenesis; lipoteichoic acid biosynthesis.</text>
</comment>
<feature type="transmembrane region" description="Helical" evidence="11">
    <location>
        <begin position="44"/>
        <end position="63"/>
    </location>
</feature>
<dbReference type="Pfam" id="PF00884">
    <property type="entry name" value="Sulfatase"/>
    <property type="match status" value="1"/>
</dbReference>
<proteinExistence type="inferred from homology"/>
<evidence type="ECO:0000256" key="9">
    <source>
        <dbReference type="PIRSR" id="PIRSR005091-2"/>
    </source>
</evidence>